<dbReference type="InParanoid" id="A0A1V9XX93"/>
<evidence type="ECO:0000313" key="11">
    <source>
        <dbReference type="Proteomes" id="UP000192247"/>
    </source>
</evidence>
<dbReference type="GO" id="GO:0003743">
    <property type="term" value="F:translation initiation factor activity"/>
    <property type="evidence" value="ECO:0007669"/>
    <property type="project" value="UniProtKB-KW"/>
</dbReference>
<dbReference type="SUPFAM" id="SSF100950">
    <property type="entry name" value="NagB/RpiA/CoA transferase-like"/>
    <property type="match status" value="1"/>
</dbReference>
<organism evidence="10 11">
    <name type="scientific">Tropilaelaps mercedesae</name>
    <dbReference type="NCBI Taxonomy" id="418985"/>
    <lineage>
        <taxon>Eukaryota</taxon>
        <taxon>Metazoa</taxon>
        <taxon>Ecdysozoa</taxon>
        <taxon>Arthropoda</taxon>
        <taxon>Chelicerata</taxon>
        <taxon>Arachnida</taxon>
        <taxon>Acari</taxon>
        <taxon>Parasitiformes</taxon>
        <taxon>Mesostigmata</taxon>
        <taxon>Gamasina</taxon>
        <taxon>Dermanyssoidea</taxon>
        <taxon>Laelapidae</taxon>
        <taxon>Tropilaelaps</taxon>
    </lineage>
</organism>
<keyword evidence="4 10" id="KW-0396">Initiation factor</keyword>
<dbReference type="AlphaFoldDB" id="A0A1V9XX93"/>
<name>A0A1V9XX93_9ACAR</name>
<keyword evidence="11" id="KW-1185">Reference proteome</keyword>
<dbReference type="FunCoup" id="A0A1V9XX93">
    <property type="interactions" value="775"/>
</dbReference>
<proteinExistence type="inferred from homology"/>
<gene>
    <name evidence="10" type="ORF">BIW11_06678</name>
</gene>
<dbReference type="GO" id="GO:0005851">
    <property type="term" value="C:eukaryotic translation initiation factor 2B complex"/>
    <property type="evidence" value="ECO:0007669"/>
    <property type="project" value="TreeGrafter"/>
</dbReference>
<evidence type="ECO:0000256" key="9">
    <source>
        <dbReference type="RuleBase" id="RU003814"/>
    </source>
</evidence>
<dbReference type="GO" id="GO:0005829">
    <property type="term" value="C:cytosol"/>
    <property type="evidence" value="ECO:0007669"/>
    <property type="project" value="UniProtKB-SubCell"/>
</dbReference>
<keyword evidence="5" id="KW-0648">Protein biosynthesis</keyword>
<evidence type="ECO:0000256" key="2">
    <source>
        <dbReference type="ARBA" id="ARBA00007251"/>
    </source>
</evidence>
<evidence type="ECO:0000256" key="5">
    <source>
        <dbReference type="ARBA" id="ARBA00022917"/>
    </source>
</evidence>
<dbReference type="PANTHER" id="PTHR45859">
    <property type="entry name" value="TRANSLATION INITIATION FACTOR EIF-2B SUBUNIT BETA"/>
    <property type="match status" value="1"/>
</dbReference>
<evidence type="ECO:0000256" key="8">
    <source>
        <dbReference type="ARBA" id="ARBA00046432"/>
    </source>
</evidence>
<comment type="subcellular location">
    <subcellularLocation>
        <location evidence="1">Cytoplasm</location>
        <location evidence="1">Cytosol</location>
    </subcellularLocation>
</comment>
<dbReference type="PANTHER" id="PTHR45859:SF1">
    <property type="entry name" value="TRANSLATION INITIATION FACTOR EIF-2B SUBUNIT BETA"/>
    <property type="match status" value="1"/>
</dbReference>
<evidence type="ECO:0000256" key="7">
    <source>
        <dbReference type="ARBA" id="ARBA00044228"/>
    </source>
</evidence>
<comment type="subunit">
    <text evidence="8">Component of the translation initiation factor 2B (eIF2B) complex which is a heterodecamer of two sets of five different subunits: alpha, beta, gamma, delta and epsilon. Subunits alpha, beta and delta comprise a regulatory subcomplex and subunits epsilon and gamma comprise a catalytic subcomplex. Within the complex, the hexameric regulatory complex resides at the center, with the two heterodimeric catalytic subcomplexes bound on opposite sides.</text>
</comment>
<dbReference type="Gene3D" id="3.40.50.10470">
    <property type="entry name" value="Translation initiation factor eif-2b, domain 2"/>
    <property type="match status" value="1"/>
</dbReference>
<dbReference type="InterPro" id="IPR051855">
    <property type="entry name" value="eIF2B_beta_subunit"/>
</dbReference>
<dbReference type="EMBL" id="MNPL01002720">
    <property type="protein sequence ID" value="OQR78033.1"/>
    <property type="molecule type" value="Genomic_DNA"/>
</dbReference>
<evidence type="ECO:0000256" key="6">
    <source>
        <dbReference type="ARBA" id="ARBA00044122"/>
    </source>
</evidence>
<sequence>MATSLRTQVSLRDSMLSAVETELRSDSRAGRRSTSKETAKLVLQQLTEIIKNKKWKHAQDLLRILREFGNNLVKLDPTETVVGNVIRRVLKIIRDDYLRVHCGHSPDTQIKLLLPHAADDFATTYVDLQDHILESLDEFQQEIDFAVDSIAQHSQRLITDGEVVLTVGKSRTVEAFLREAAIKRHFTVIVVESAPNYHGHELARTLGKQGVSTFVINDSAVFAMMGRVHKVILGTHSVMADGGLKAYSGAYAVALAAKHYSVPLVVCTPVYKLTPQFVTSEDQPDFNKLESPLEIFDFAGGDRELDDTEFLNPIFDYVPPDLVPLFIFNVGGNSPSYVYRLVSELYHPDDYDLSTVL</sequence>
<protein>
    <recommendedName>
        <fullName evidence="6">Translation initiation factor eIF2B subunit beta</fullName>
    </recommendedName>
    <alternativeName>
        <fullName evidence="7">eIF2B GDP-GTP exchange factor subunit beta</fullName>
    </alternativeName>
</protein>
<dbReference type="Pfam" id="PF01008">
    <property type="entry name" value="IF-2B"/>
    <property type="match status" value="1"/>
</dbReference>
<dbReference type="InterPro" id="IPR000649">
    <property type="entry name" value="IF-2B-related"/>
</dbReference>
<evidence type="ECO:0000256" key="1">
    <source>
        <dbReference type="ARBA" id="ARBA00004514"/>
    </source>
</evidence>
<evidence type="ECO:0000256" key="4">
    <source>
        <dbReference type="ARBA" id="ARBA00022540"/>
    </source>
</evidence>
<comment type="similarity">
    <text evidence="2 9">Belongs to the eIF-2B alpha/beta/delta subunits family.</text>
</comment>
<dbReference type="GO" id="GO:0005085">
    <property type="term" value="F:guanyl-nucleotide exchange factor activity"/>
    <property type="evidence" value="ECO:0007669"/>
    <property type="project" value="TreeGrafter"/>
</dbReference>
<dbReference type="InterPro" id="IPR037171">
    <property type="entry name" value="NagB/RpiA_transferase-like"/>
</dbReference>
<reference evidence="10 11" key="1">
    <citation type="journal article" date="2017" name="Gigascience">
        <title>Draft genome of the honey bee ectoparasitic mite, Tropilaelaps mercedesae, is shaped by the parasitic life history.</title>
        <authorList>
            <person name="Dong X."/>
            <person name="Armstrong S.D."/>
            <person name="Xia D."/>
            <person name="Makepeace B.L."/>
            <person name="Darby A.C."/>
            <person name="Kadowaki T."/>
        </authorList>
    </citation>
    <scope>NUCLEOTIDE SEQUENCE [LARGE SCALE GENOMIC DNA]</scope>
    <source>
        <strain evidence="10">Wuxi-XJTLU</strain>
    </source>
</reference>
<keyword evidence="3" id="KW-0963">Cytoplasm</keyword>
<dbReference type="InterPro" id="IPR042529">
    <property type="entry name" value="IF_2B-like_C"/>
</dbReference>
<dbReference type="STRING" id="418985.A0A1V9XX93"/>
<dbReference type="OrthoDB" id="269919at2759"/>
<comment type="caution">
    <text evidence="10">The sequence shown here is derived from an EMBL/GenBank/DDBJ whole genome shotgun (WGS) entry which is preliminary data.</text>
</comment>
<accession>A0A1V9XX93</accession>
<dbReference type="Proteomes" id="UP000192247">
    <property type="component" value="Unassembled WGS sequence"/>
</dbReference>
<evidence type="ECO:0000256" key="3">
    <source>
        <dbReference type="ARBA" id="ARBA00022490"/>
    </source>
</evidence>
<evidence type="ECO:0000313" key="10">
    <source>
        <dbReference type="EMBL" id="OQR78033.1"/>
    </source>
</evidence>